<dbReference type="STRING" id="425104.Ssed_3525"/>
<feature type="transmembrane region" description="Helical" evidence="4">
    <location>
        <begin position="281"/>
        <end position="301"/>
    </location>
</feature>
<feature type="transmembrane region" description="Helical" evidence="4">
    <location>
        <begin position="346"/>
        <end position="364"/>
    </location>
</feature>
<dbReference type="GO" id="GO:0022857">
    <property type="term" value="F:transmembrane transporter activity"/>
    <property type="evidence" value="ECO:0007669"/>
    <property type="project" value="InterPro"/>
</dbReference>
<proteinExistence type="predicted"/>
<evidence type="ECO:0000313" key="7">
    <source>
        <dbReference type="Proteomes" id="UP000002015"/>
    </source>
</evidence>
<feature type="transmembrane region" description="Helical" evidence="4">
    <location>
        <begin position="91"/>
        <end position="111"/>
    </location>
</feature>
<evidence type="ECO:0000256" key="3">
    <source>
        <dbReference type="ARBA" id="ARBA00023136"/>
    </source>
</evidence>
<evidence type="ECO:0000256" key="4">
    <source>
        <dbReference type="SAM" id="Phobius"/>
    </source>
</evidence>
<dbReference type="InterPro" id="IPR011701">
    <property type="entry name" value="MFS"/>
</dbReference>
<keyword evidence="2 4" id="KW-1133">Transmembrane helix</keyword>
<dbReference type="EMBL" id="CP000821">
    <property type="protein sequence ID" value="ABV38129.1"/>
    <property type="molecule type" value="Genomic_DNA"/>
</dbReference>
<dbReference type="OrthoDB" id="3199327at2"/>
<dbReference type="Pfam" id="PF07690">
    <property type="entry name" value="MFS_1"/>
    <property type="match status" value="1"/>
</dbReference>
<feature type="domain" description="Major facilitator superfamily (MFS) profile" evidence="5">
    <location>
        <begin position="55"/>
        <end position="460"/>
    </location>
</feature>
<dbReference type="CDD" id="cd17355">
    <property type="entry name" value="MFS_YcxA_like"/>
    <property type="match status" value="1"/>
</dbReference>
<feature type="transmembrane region" description="Helical" evidence="4">
    <location>
        <begin position="49"/>
        <end position="71"/>
    </location>
</feature>
<dbReference type="Proteomes" id="UP000002015">
    <property type="component" value="Chromosome"/>
</dbReference>
<evidence type="ECO:0000259" key="5">
    <source>
        <dbReference type="PROSITE" id="PS50850"/>
    </source>
</evidence>
<keyword evidence="3 4" id="KW-0472">Membrane</keyword>
<gene>
    <name evidence="6" type="ordered locus">Ssed_3525</name>
</gene>
<dbReference type="PANTHER" id="PTHR11360">
    <property type="entry name" value="MONOCARBOXYLATE TRANSPORTER"/>
    <property type="match status" value="1"/>
</dbReference>
<dbReference type="RefSeq" id="WP_012143859.1">
    <property type="nucleotide sequence ID" value="NC_009831.1"/>
</dbReference>
<feature type="transmembrane region" description="Helical" evidence="4">
    <location>
        <begin position="404"/>
        <end position="426"/>
    </location>
</feature>
<feature type="transmembrane region" description="Helical" evidence="4">
    <location>
        <begin position="148"/>
        <end position="168"/>
    </location>
</feature>
<protein>
    <submittedName>
        <fullName evidence="6">Major facilitator superfamily MFS_1</fullName>
    </submittedName>
</protein>
<dbReference type="InterPro" id="IPR020846">
    <property type="entry name" value="MFS_dom"/>
</dbReference>
<name>A8FZ56_SHESH</name>
<accession>A8FZ56</accession>
<dbReference type="SUPFAM" id="SSF103473">
    <property type="entry name" value="MFS general substrate transporter"/>
    <property type="match status" value="1"/>
</dbReference>
<feature type="transmembrane region" description="Helical" evidence="4">
    <location>
        <begin position="438"/>
        <end position="458"/>
    </location>
</feature>
<dbReference type="HOGENOM" id="CLU_001265_59_9_6"/>
<feature type="transmembrane region" description="Helical" evidence="4">
    <location>
        <begin position="213"/>
        <end position="233"/>
    </location>
</feature>
<evidence type="ECO:0000313" key="6">
    <source>
        <dbReference type="EMBL" id="ABV38129.1"/>
    </source>
</evidence>
<feature type="transmembrane region" description="Helical" evidence="4">
    <location>
        <begin position="180"/>
        <end position="201"/>
    </location>
</feature>
<feature type="transmembrane region" description="Helical" evidence="4">
    <location>
        <begin position="370"/>
        <end position="392"/>
    </location>
</feature>
<dbReference type="PROSITE" id="PS50850">
    <property type="entry name" value="MFS"/>
    <property type="match status" value="1"/>
</dbReference>
<dbReference type="KEGG" id="sse:Ssed_3525"/>
<reference evidence="6 7" key="1">
    <citation type="submission" date="2007-08" db="EMBL/GenBank/DDBJ databases">
        <title>Complete sequence of Shewanella sediminis HAW-EB3.</title>
        <authorList>
            <consortium name="US DOE Joint Genome Institute"/>
            <person name="Copeland A."/>
            <person name="Lucas S."/>
            <person name="Lapidus A."/>
            <person name="Barry K."/>
            <person name="Glavina del Rio T."/>
            <person name="Dalin E."/>
            <person name="Tice H."/>
            <person name="Pitluck S."/>
            <person name="Chertkov O."/>
            <person name="Brettin T."/>
            <person name="Bruce D."/>
            <person name="Detter J.C."/>
            <person name="Han C."/>
            <person name="Schmutz J."/>
            <person name="Larimer F."/>
            <person name="Land M."/>
            <person name="Hauser L."/>
            <person name="Kyrpides N."/>
            <person name="Kim E."/>
            <person name="Zhao J.-S."/>
            <person name="Richardson P."/>
        </authorList>
    </citation>
    <scope>NUCLEOTIDE SEQUENCE [LARGE SCALE GENOMIC DNA]</scope>
    <source>
        <strain evidence="6 7">HAW-EB3</strain>
    </source>
</reference>
<keyword evidence="1 4" id="KW-0812">Transmembrane</keyword>
<sequence length="486" mass="52101">MKSINNKNSDRTLSKGDAGLACSHIGAVKSAVKSPANASSSSGILPNGIVFYGWWIVLTSVIGLSLGYSVIAMSFGTFIKEFEETFGWTRGQISFGSTVIGITAILFFPYAGMLVDRYGVKNILLPSTFLFGLVMASMSLLTPSIWHFYAMCIFIPLLGAGTAPLTYSRLLVSWFDKQRGLALGIGLSGVGLGTAIVPLIASYFIEHYSWRQAYLAIGGLIILLVWPMAKFVLADKPNEKGLVADGMALSDDEASAKLQARVEQIDIKVGYTAKEAVKSKAFWLMLSSFFITGLTTSTLLVHLVPMMMDRGASLQEAVETFAYLGISVVGGRLIAGYLMDKFFAPYVVAIFMLGPILGLAAFSMGATGDMAAISIGLIGIAIGAEFDAIAYFTTQYFGKRSFGVIYGYGYSGFKLGASIGPLIMGLTYDRLGRYTEVLWAMSATMALGCVLILCMGAYPSLPVREISSKLGQKSSLGKRKVLSSKS</sequence>
<dbReference type="Gene3D" id="1.20.1250.20">
    <property type="entry name" value="MFS general substrate transporter like domains"/>
    <property type="match status" value="2"/>
</dbReference>
<organism evidence="6 7">
    <name type="scientific">Shewanella sediminis (strain HAW-EB3)</name>
    <dbReference type="NCBI Taxonomy" id="425104"/>
    <lineage>
        <taxon>Bacteria</taxon>
        <taxon>Pseudomonadati</taxon>
        <taxon>Pseudomonadota</taxon>
        <taxon>Gammaproteobacteria</taxon>
        <taxon>Alteromonadales</taxon>
        <taxon>Shewanellaceae</taxon>
        <taxon>Shewanella</taxon>
    </lineage>
</organism>
<dbReference type="PANTHER" id="PTHR11360:SF284">
    <property type="entry name" value="EG:103B4.3 PROTEIN-RELATED"/>
    <property type="match status" value="1"/>
</dbReference>
<dbReference type="AlphaFoldDB" id="A8FZ56"/>
<feature type="transmembrane region" description="Helical" evidence="4">
    <location>
        <begin position="123"/>
        <end position="142"/>
    </location>
</feature>
<dbReference type="InterPro" id="IPR036259">
    <property type="entry name" value="MFS_trans_sf"/>
</dbReference>
<dbReference type="eggNOG" id="COG2807">
    <property type="taxonomic scope" value="Bacteria"/>
</dbReference>
<evidence type="ECO:0000256" key="1">
    <source>
        <dbReference type="ARBA" id="ARBA00022692"/>
    </source>
</evidence>
<feature type="transmembrane region" description="Helical" evidence="4">
    <location>
        <begin position="321"/>
        <end position="339"/>
    </location>
</feature>
<dbReference type="InterPro" id="IPR050327">
    <property type="entry name" value="Proton-linked_MCT"/>
</dbReference>
<keyword evidence="7" id="KW-1185">Reference proteome</keyword>
<evidence type="ECO:0000256" key="2">
    <source>
        <dbReference type="ARBA" id="ARBA00022989"/>
    </source>
</evidence>